<accession>A0A0U3CD60</accession>
<reference evidence="1 2" key="1">
    <citation type="submission" date="2015-12" db="EMBL/GenBank/DDBJ databases">
        <title>Complete genome of Roseateles depolymerans KCTC 42856.</title>
        <authorList>
            <person name="Kim K.M."/>
        </authorList>
    </citation>
    <scope>NUCLEOTIDE SEQUENCE [LARGE SCALE GENOMIC DNA]</scope>
    <source>
        <strain evidence="1 2">KCTC 42856</strain>
    </source>
</reference>
<dbReference type="KEGG" id="rdp:RD2015_2192"/>
<evidence type="ECO:0000313" key="1">
    <source>
        <dbReference type="EMBL" id="ALV06664.1"/>
    </source>
</evidence>
<sequence>MRNMSFALTVPQIQAGTKDVTRRLGWLQLKPGELIRPVRKCMGLRPGETIEPLRAPLRVVDVRREPLRMMTDDMDYGFEEVRREGFALHPTYCWPTEWIAMFCKTHKGCEPSTIITRIEFAYTED</sequence>
<gene>
    <name evidence="1" type="ORF">RD2015_2192</name>
</gene>
<dbReference type="EMBL" id="CP013729">
    <property type="protein sequence ID" value="ALV06664.1"/>
    <property type="molecule type" value="Genomic_DNA"/>
</dbReference>
<dbReference type="STRING" id="76731.RD2015_2192"/>
<proteinExistence type="predicted"/>
<organism evidence="1 2">
    <name type="scientific">Roseateles depolymerans</name>
    <dbReference type="NCBI Taxonomy" id="76731"/>
    <lineage>
        <taxon>Bacteria</taxon>
        <taxon>Pseudomonadati</taxon>
        <taxon>Pseudomonadota</taxon>
        <taxon>Betaproteobacteria</taxon>
        <taxon>Burkholderiales</taxon>
        <taxon>Sphaerotilaceae</taxon>
        <taxon>Roseateles</taxon>
    </lineage>
</organism>
<dbReference type="AlphaFoldDB" id="A0A0U3CD60"/>
<name>A0A0U3CD60_9BURK</name>
<dbReference type="Proteomes" id="UP000060699">
    <property type="component" value="Chromosome"/>
</dbReference>
<keyword evidence="2" id="KW-1185">Reference proteome</keyword>
<dbReference type="OrthoDB" id="4557573at2"/>
<dbReference type="PATRIC" id="fig|76731.3.peg.2245"/>
<protein>
    <submittedName>
        <fullName evidence="1">Uncharacterized protein</fullName>
    </submittedName>
</protein>
<evidence type="ECO:0000313" key="2">
    <source>
        <dbReference type="Proteomes" id="UP000060699"/>
    </source>
</evidence>